<keyword evidence="2 4" id="KW-1133">Transmembrane helix</keyword>
<keyword evidence="3 4" id="KW-0472">Membrane</keyword>
<keyword evidence="1 4" id="KW-0812">Transmembrane</keyword>
<sequence>MGYFIQRKQYVVIAGCLLLSFVMGSIHAFSLLLEPIETKFYVSRTFSSFTYSLSLISITAAVYFGSYIYKRFSPTRIVLIVMTLSTLGTLISAFSDSIYFVWIGYGLFFGFANGLGYGYTLQYSAIALPESKALMMGLVTASYGLGATIAPIFYRNTNTIGGFENTMISLTILFFIITFIVLFLFRFSNLQFDLEKGLPFQVKNYIPISKYLLWVIYGCSISAGLMCFGHAVGIAKSYYVSNEYIYIIPITMGFINMTGGVLFSSIIKFFSYKNIILFLSMLTIFSLLILLFIPSKISVFLCLPLISISYGGIIAIFPSMINKLVGDTNGIKIYGFVFTAWGFFGLLMPLLAGKTFDIFNSYSFIILITTILSIFPILIIYLKYNKLLI</sequence>
<feature type="domain" description="Major facilitator superfamily (MFS) profile" evidence="5">
    <location>
        <begin position="1"/>
        <end position="388"/>
    </location>
</feature>
<evidence type="ECO:0000259" key="5">
    <source>
        <dbReference type="PROSITE" id="PS50850"/>
    </source>
</evidence>
<feature type="transmembrane region" description="Helical" evidence="4">
    <location>
        <begin position="333"/>
        <end position="352"/>
    </location>
</feature>
<organism evidence="6 7">
    <name type="scientific">SAR324 cluster bacterium</name>
    <dbReference type="NCBI Taxonomy" id="2024889"/>
    <lineage>
        <taxon>Bacteria</taxon>
        <taxon>Deltaproteobacteria</taxon>
        <taxon>SAR324 cluster</taxon>
    </lineage>
</organism>
<dbReference type="InterPro" id="IPR050327">
    <property type="entry name" value="Proton-linked_MCT"/>
</dbReference>
<dbReference type="Pfam" id="PF07690">
    <property type="entry name" value="MFS_1"/>
    <property type="match status" value="1"/>
</dbReference>
<gene>
    <name evidence="6" type="ORF">DSY96_05360</name>
</gene>
<feature type="transmembrane region" description="Helical" evidence="4">
    <location>
        <begin position="299"/>
        <end position="321"/>
    </location>
</feature>
<dbReference type="PANTHER" id="PTHR11360:SF304">
    <property type="entry name" value="MFS DOMAIN-CONTAINING PROTEIN"/>
    <property type="match status" value="1"/>
</dbReference>
<feature type="transmembrane region" description="Helical" evidence="4">
    <location>
        <begin position="100"/>
        <end position="121"/>
    </location>
</feature>
<feature type="transmembrane region" description="Helical" evidence="4">
    <location>
        <begin position="211"/>
        <end position="232"/>
    </location>
</feature>
<proteinExistence type="predicted"/>
<dbReference type="PROSITE" id="PS50850">
    <property type="entry name" value="MFS"/>
    <property type="match status" value="1"/>
</dbReference>
<dbReference type="EMBL" id="QNZK01000184">
    <property type="protein sequence ID" value="RTZ85077.1"/>
    <property type="molecule type" value="Genomic_DNA"/>
</dbReference>
<feature type="transmembrane region" description="Helical" evidence="4">
    <location>
        <begin position="77"/>
        <end position="94"/>
    </location>
</feature>
<dbReference type="Proteomes" id="UP000287917">
    <property type="component" value="Unassembled WGS sequence"/>
</dbReference>
<evidence type="ECO:0000313" key="7">
    <source>
        <dbReference type="Proteomes" id="UP000287917"/>
    </source>
</evidence>
<dbReference type="InterPro" id="IPR036259">
    <property type="entry name" value="MFS_trans_sf"/>
</dbReference>
<dbReference type="InterPro" id="IPR011701">
    <property type="entry name" value="MFS"/>
</dbReference>
<dbReference type="InterPro" id="IPR020846">
    <property type="entry name" value="MFS_dom"/>
</dbReference>
<feature type="transmembrane region" description="Helical" evidence="4">
    <location>
        <begin position="133"/>
        <end position="154"/>
    </location>
</feature>
<comment type="caution">
    <text evidence="6">The sequence shown here is derived from an EMBL/GenBank/DDBJ whole genome shotgun (WGS) entry which is preliminary data.</text>
</comment>
<feature type="transmembrane region" description="Helical" evidence="4">
    <location>
        <begin position="364"/>
        <end position="384"/>
    </location>
</feature>
<dbReference type="GO" id="GO:0022857">
    <property type="term" value="F:transmembrane transporter activity"/>
    <property type="evidence" value="ECO:0007669"/>
    <property type="project" value="InterPro"/>
</dbReference>
<reference evidence="6 7" key="1">
    <citation type="submission" date="2018-06" db="EMBL/GenBank/DDBJ databases">
        <title>Combined omics and stable isotope probing to characterize newly discovered Mariana Back-Arc vent microbial communities.</title>
        <authorList>
            <person name="Trembath-Reichert E."/>
            <person name="Huber J.A."/>
        </authorList>
    </citation>
    <scope>NUCLEOTIDE SEQUENCE [LARGE SCALE GENOMIC DNA]</scope>
    <source>
        <strain evidence="6">MAG 58</strain>
    </source>
</reference>
<dbReference type="SUPFAM" id="SSF103473">
    <property type="entry name" value="MFS general substrate transporter"/>
    <property type="match status" value="1"/>
</dbReference>
<feature type="transmembrane region" description="Helical" evidence="4">
    <location>
        <begin position="45"/>
        <end position="65"/>
    </location>
</feature>
<feature type="transmembrane region" description="Helical" evidence="4">
    <location>
        <begin position="166"/>
        <end position="185"/>
    </location>
</feature>
<feature type="transmembrane region" description="Helical" evidence="4">
    <location>
        <begin position="12"/>
        <end position="33"/>
    </location>
</feature>
<accession>A0A432GNI0</accession>
<protein>
    <recommendedName>
        <fullName evidence="5">Major facilitator superfamily (MFS) profile domain-containing protein</fullName>
    </recommendedName>
</protein>
<evidence type="ECO:0000256" key="3">
    <source>
        <dbReference type="ARBA" id="ARBA00023136"/>
    </source>
</evidence>
<evidence type="ECO:0000313" key="6">
    <source>
        <dbReference type="EMBL" id="RTZ85077.1"/>
    </source>
</evidence>
<feature type="transmembrane region" description="Helical" evidence="4">
    <location>
        <begin position="275"/>
        <end position="293"/>
    </location>
</feature>
<evidence type="ECO:0000256" key="4">
    <source>
        <dbReference type="SAM" id="Phobius"/>
    </source>
</evidence>
<name>A0A432GNI0_9DELT</name>
<dbReference type="Gene3D" id="1.20.1250.20">
    <property type="entry name" value="MFS general substrate transporter like domains"/>
    <property type="match status" value="1"/>
</dbReference>
<feature type="transmembrane region" description="Helical" evidence="4">
    <location>
        <begin position="244"/>
        <end position="263"/>
    </location>
</feature>
<dbReference type="PANTHER" id="PTHR11360">
    <property type="entry name" value="MONOCARBOXYLATE TRANSPORTER"/>
    <property type="match status" value="1"/>
</dbReference>
<evidence type="ECO:0000256" key="1">
    <source>
        <dbReference type="ARBA" id="ARBA00022692"/>
    </source>
</evidence>
<dbReference type="AlphaFoldDB" id="A0A432GNI0"/>
<evidence type="ECO:0000256" key="2">
    <source>
        <dbReference type="ARBA" id="ARBA00022989"/>
    </source>
</evidence>